<name>A0ABX8S4C4_9ACTN</name>
<dbReference type="InterPro" id="IPR003488">
    <property type="entry name" value="DprA"/>
</dbReference>
<organism evidence="3 4">
    <name type="scientific">Skermania pinensis</name>
    <dbReference type="NCBI Taxonomy" id="39122"/>
    <lineage>
        <taxon>Bacteria</taxon>
        <taxon>Bacillati</taxon>
        <taxon>Actinomycetota</taxon>
        <taxon>Actinomycetes</taxon>
        <taxon>Mycobacteriales</taxon>
        <taxon>Gordoniaceae</taxon>
        <taxon>Skermania</taxon>
    </lineage>
</organism>
<evidence type="ECO:0000259" key="2">
    <source>
        <dbReference type="Pfam" id="PF02481"/>
    </source>
</evidence>
<evidence type="ECO:0000256" key="1">
    <source>
        <dbReference type="ARBA" id="ARBA00006525"/>
    </source>
</evidence>
<dbReference type="EMBL" id="CP079105">
    <property type="protein sequence ID" value="QXQ12693.1"/>
    <property type="molecule type" value="Genomic_DNA"/>
</dbReference>
<sequence>MNDELLAWAYLSRVVQGPCAPLAELITRVGVIDAARAVREWTLPAVLRRRTEARRHLDTAAADLALLDRLGGRLVTPDDPDWPAWRMLAFAAPGRDGGRDGSAPLALWVRGAAALAGATDRAVAVVGTRAPSGYGVAVAGELAGDLAADGWTIVSGAALGIDAAAHRAALAVGGCTIAVLACGVDLPYPAQHTRLLAEIAESGLVISEYPPGIVPARYRFLERNRHVAGLADAVVVVEAGWRSGARNTAAWARRLGRPALAVPGSVSSAASTGCHQMIREGEARLVTRASEIVDEAGPLRLPIGEPVPDRPTDRLSGDQLSVYEALPAVGAREPRQLAELSGVSLPQVRATLPLLELAGFAGVDDTGWFRRRPRSSGAPT</sequence>
<dbReference type="Pfam" id="PF02481">
    <property type="entry name" value="DNA_processg_A"/>
    <property type="match status" value="1"/>
</dbReference>
<reference evidence="3" key="1">
    <citation type="submission" date="2021-07" db="EMBL/GenBank/DDBJ databases">
        <title>Candidatus Kaistella beijingensis sp. nov. isolated from a municipal wastewater treatment plant is involved in sludge foaming.</title>
        <authorList>
            <person name="Song Y."/>
            <person name="Liu S.-J."/>
        </authorList>
    </citation>
    <scope>NUCLEOTIDE SEQUENCE</scope>
    <source>
        <strain evidence="3">DSM 43998</strain>
    </source>
</reference>
<dbReference type="PANTHER" id="PTHR43022:SF1">
    <property type="entry name" value="PROTEIN SMF"/>
    <property type="match status" value="1"/>
</dbReference>
<accession>A0ABX8S4C4</accession>
<protein>
    <submittedName>
        <fullName evidence="3">DNA-processing protein DprA</fullName>
    </submittedName>
</protein>
<dbReference type="InterPro" id="IPR057666">
    <property type="entry name" value="DrpA_SLOG"/>
</dbReference>
<dbReference type="NCBIfam" id="TIGR00732">
    <property type="entry name" value="dprA"/>
    <property type="match status" value="1"/>
</dbReference>
<evidence type="ECO:0000313" key="4">
    <source>
        <dbReference type="Proteomes" id="UP000887023"/>
    </source>
</evidence>
<dbReference type="PANTHER" id="PTHR43022">
    <property type="entry name" value="PROTEIN SMF"/>
    <property type="match status" value="1"/>
</dbReference>
<proteinExistence type="inferred from homology"/>
<dbReference type="SUPFAM" id="SSF102405">
    <property type="entry name" value="MCP/YpsA-like"/>
    <property type="match status" value="1"/>
</dbReference>
<comment type="similarity">
    <text evidence="1">Belongs to the DprA/Smf family.</text>
</comment>
<keyword evidence="4" id="KW-1185">Reference proteome</keyword>
<feature type="domain" description="Smf/DprA SLOG" evidence="2">
    <location>
        <begin position="76"/>
        <end position="295"/>
    </location>
</feature>
<evidence type="ECO:0000313" key="3">
    <source>
        <dbReference type="EMBL" id="QXQ12693.1"/>
    </source>
</evidence>
<gene>
    <name evidence="3" type="primary">dprA</name>
    <name evidence="3" type="ORF">KV203_12105</name>
</gene>
<dbReference type="RefSeq" id="WP_066467304.1">
    <property type="nucleotide sequence ID" value="NZ_CBCRUZ010000012.1"/>
</dbReference>
<dbReference type="Proteomes" id="UP000887023">
    <property type="component" value="Chromosome"/>
</dbReference>
<dbReference type="Gene3D" id="3.40.50.450">
    <property type="match status" value="1"/>
</dbReference>